<proteinExistence type="predicted"/>
<dbReference type="AlphaFoldDB" id="A6NWB3"/>
<gene>
    <name evidence="1" type="ORF">BACCAP_02506</name>
</gene>
<keyword evidence="2" id="KW-1185">Reference proteome</keyword>
<reference evidence="1 2" key="1">
    <citation type="submission" date="2007-04" db="EMBL/GenBank/DDBJ databases">
        <authorList>
            <person name="Fulton L."/>
            <person name="Clifton S."/>
            <person name="Fulton B."/>
            <person name="Xu J."/>
            <person name="Minx P."/>
            <person name="Pepin K.H."/>
            <person name="Johnson M."/>
            <person name="Thiruvilangam P."/>
            <person name="Bhonagiri V."/>
            <person name="Nash W.E."/>
            <person name="Mardis E.R."/>
            <person name="Wilson R.K."/>
        </authorList>
    </citation>
    <scope>NUCLEOTIDE SEQUENCE [LARGE SCALE GENOMIC DNA]</scope>
    <source>
        <strain evidence="1 2">ATCC 29799</strain>
    </source>
</reference>
<sequence length="485" mass="53979">MWGEEMSDAILKKDIVLDLSVEDDGFNFASSISDALVQAESELVVLNETVDSIKVLKPNCDKMDYILAASSGALCGIIDIFLVGKPGESPLGNITDKWFDARTMDFAKLCHPEKKKFDDLDSALRFLEKEFKVPYDQTGLGDAGRSVFDLTAKNHHFKSLAHNPSLLGLFFSILDQFSNTSHFVTDGQLISLQQADEKWELRGGNIPSKLFCGFTNWIGHLISDMSGSSSSAAKGNRGTGLPSPLWTWTNDIVAIKAKLGLSATETDKAMNELALNIFEKGYDARFQTAQAIPVFLNELLVRLIYAIRRLFRYFSETPKAERSFVLMWNKCEPFSNATVKRMLTVAHGTFCLVDVGDAVGRSFVAGGGTFNTVEFILRLNIVGAGRFAISLYGETRRAILYNSAKKDSEFASKEVLIVTNYMEGLKILAHQYDDRLLLMFVRDFEKSDAYIDAFAKSAKLAELRNVPSNKILKNKSDIDRYFGGK</sequence>
<accession>A6NWB3</accession>
<dbReference type="STRING" id="411467.BACCAP_02506"/>
<comment type="caution">
    <text evidence="1">The sequence shown here is derived from an EMBL/GenBank/DDBJ whole genome shotgun (WGS) entry which is preliminary data.</text>
</comment>
<dbReference type="EMBL" id="AAXG02000015">
    <property type="protein sequence ID" value="EDM99770.1"/>
    <property type="molecule type" value="Genomic_DNA"/>
</dbReference>
<name>A6NWB3_9FIRM</name>
<protein>
    <submittedName>
        <fullName evidence="1">Uncharacterized protein</fullName>
    </submittedName>
</protein>
<dbReference type="eggNOG" id="ENOG502Z8G1">
    <property type="taxonomic scope" value="Bacteria"/>
</dbReference>
<dbReference type="RefSeq" id="WP_006573037.1">
    <property type="nucleotide sequence ID" value="NZ_AAXG02000015.1"/>
</dbReference>
<evidence type="ECO:0000313" key="1">
    <source>
        <dbReference type="EMBL" id="EDM99770.1"/>
    </source>
</evidence>
<reference evidence="1 2" key="2">
    <citation type="submission" date="2007-06" db="EMBL/GenBank/DDBJ databases">
        <title>Draft genome sequence of Pseudoflavonifractor capillosus ATCC 29799.</title>
        <authorList>
            <person name="Sudarsanam P."/>
            <person name="Ley R."/>
            <person name="Guruge J."/>
            <person name="Turnbaugh P.J."/>
            <person name="Mahowald M."/>
            <person name="Liep D."/>
            <person name="Gordon J."/>
        </authorList>
    </citation>
    <scope>NUCLEOTIDE SEQUENCE [LARGE SCALE GENOMIC DNA]</scope>
    <source>
        <strain evidence="1 2">ATCC 29799</strain>
    </source>
</reference>
<organism evidence="1 2">
    <name type="scientific">Pseudoflavonifractor capillosus ATCC 29799</name>
    <dbReference type="NCBI Taxonomy" id="411467"/>
    <lineage>
        <taxon>Bacteria</taxon>
        <taxon>Bacillati</taxon>
        <taxon>Bacillota</taxon>
        <taxon>Clostridia</taxon>
        <taxon>Eubacteriales</taxon>
        <taxon>Oscillospiraceae</taxon>
        <taxon>Pseudoflavonifractor</taxon>
    </lineage>
</organism>
<dbReference type="Proteomes" id="UP000003639">
    <property type="component" value="Unassembled WGS sequence"/>
</dbReference>
<evidence type="ECO:0000313" key="2">
    <source>
        <dbReference type="Proteomes" id="UP000003639"/>
    </source>
</evidence>